<sequence length="255" mass="25841">MKFSLGLEGKKAVIVGGARGIGRATAELLVGGGAEVAICARDAATVDEAVAALSANGGNASGAAVDVTDKAGYEAWIQSCGEAMGTIDILIIMASGVGGAVDEDSWRANFETTIMGASRGVDAAVPYLAKSDAGSIVLMSSTAAVENFFAPQPYNALKAALITYSSQLAQTVGEQGIRVNCVSPGPTYFDGGNWDMVNQGAPEVFQQVESGFPGGKLGSAEEVANAVVFLASPAASFVTGTNLVVDGGFTKRVQF</sequence>
<reference evidence="3 4" key="1">
    <citation type="submission" date="2018-01" db="EMBL/GenBank/DDBJ databases">
        <title>The draft genome sequence of Halioglobus japonicus S1-36.</title>
        <authorList>
            <person name="Du Z.-J."/>
            <person name="Shi M.-J."/>
        </authorList>
    </citation>
    <scope>NUCLEOTIDE SEQUENCE [LARGE SCALE GENOMIC DNA]</scope>
    <source>
        <strain evidence="3 4">S1-36</strain>
    </source>
</reference>
<evidence type="ECO:0000256" key="2">
    <source>
        <dbReference type="ARBA" id="ARBA00023002"/>
    </source>
</evidence>
<dbReference type="InterPro" id="IPR036291">
    <property type="entry name" value="NAD(P)-bd_dom_sf"/>
</dbReference>
<dbReference type="PANTHER" id="PTHR43943:SF17">
    <property type="entry name" value="3-PHENYLPROPIONATE-DIHYDRODIOL_CINNAMIC ACID-DIHYDRODIOL DEHYDROGENASE"/>
    <property type="match status" value="1"/>
</dbReference>
<comment type="similarity">
    <text evidence="1">Belongs to the short-chain dehydrogenases/reductases (SDR) family.</text>
</comment>
<dbReference type="FunFam" id="3.40.50.720:FF:000084">
    <property type="entry name" value="Short-chain dehydrogenase reductase"/>
    <property type="match status" value="1"/>
</dbReference>
<dbReference type="AlphaFoldDB" id="A0AAP8SPG0"/>
<evidence type="ECO:0000313" key="4">
    <source>
        <dbReference type="Proteomes" id="UP000235162"/>
    </source>
</evidence>
<dbReference type="Gene3D" id="3.40.50.720">
    <property type="entry name" value="NAD(P)-binding Rossmann-like Domain"/>
    <property type="match status" value="1"/>
</dbReference>
<name>A0AAP8SPG0_9GAMM</name>
<evidence type="ECO:0000313" key="3">
    <source>
        <dbReference type="EMBL" id="PLW87541.1"/>
    </source>
</evidence>
<dbReference type="SUPFAM" id="SSF51735">
    <property type="entry name" value="NAD(P)-binding Rossmann-fold domains"/>
    <property type="match status" value="1"/>
</dbReference>
<dbReference type="InterPro" id="IPR002347">
    <property type="entry name" value="SDR_fam"/>
</dbReference>
<dbReference type="CDD" id="cd05233">
    <property type="entry name" value="SDR_c"/>
    <property type="match status" value="1"/>
</dbReference>
<dbReference type="Proteomes" id="UP000235162">
    <property type="component" value="Unassembled WGS sequence"/>
</dbReference>
<proteinExistence type="inferred from homology"/>
<keyword evidence="2" id="KW-0560">Oxidoreductase</keyword>
<comment type="caution">
    <text evidence="3">The sequence shown here is derived from an EMBL/GenBank/DDBJ whole genome shotgun (WGS) entry which is preliminary data.</text>
</comment>
<accession>A0AAP8SPG0</accession>
<dbReference type="PRINTS" id="PR00081">
    <property type="entry name" value="GDHRDH"/>
</dbReference>
<dbReference type="PANTHER" id="PTHR43943">
    <property type="entry name" value="DEHYDROGENASE/REDUCTASE (SDR FAMILY) MEMBER 4"/>
    <property type="match status" value="1"/>
</dbReference>
<keyword evidence="4" id="KW-1185">Reference proteome</keyword>
<dbReference type="KEGG" id="hja:BST95_15330"/>
<gene>
    <name evidence="3" type="ORF">C0029_02855</name>
</gene>
<dbReference type="Pfam" id="PF13561">
    <property type="entry name" value="adh_short_C2"/>
    <property type="match status" value="1"/>
</dbReference>
<dbReference type="GO" id="GO:0016491">
    <property type="term" value="F:oxidoreductase activity"/>
    <property type="evidence" value="ECO:0007669"/>
    <property type="project" value="UniProtKB-KW"/>
</dbReference>
<dbReference type="EMBL" id="PKUR01000001">
    <property type="protein sequence ID" value="PLW87541.1"/>
    <property type="molecule type" value="Genomic_DNA"/>
</dbReference>
<protein>
    <submittedName>
        <fullName evidence="3">KR domain-containing protein</fullName>
    </submittedName>
</protein>
<dbReference type="RefSeq" id="WP_084200406.1">
    <property type="nucleotide sequence ID" value="NZ_BMYL01000001.1"/>
</dbReference>
<evidence type="ECO:0000256" key="1">
    <source>
        <dbReference type="ARBA" id="ARBA00006484"/>
    </source>
</evidence>
<organism evidence="3 4">
    <name type="scientific">Halioglobus japonicus</name>
    <dbReference type="NCBI Taxonomy" id="930805"/>
    <lineage>
        <taxon>Bacteria</taxon>
        <taxon>Pseudomonadati</taxon>
        <taxon>Pseudomonadota</taxon>
        <taxon>Gammaproteobacteria</taxon>
        <taxon>Cellvibrionales</taxon>
        <taxon>Halieaceae</taxon>
        <taxon>Halioglobus</taxon>
    </lineage>
</organism>